<reference evidence="1 2" key="1">
    <citation type="submission" date="2014-12" db="EMBL/GenBank/DDBJ databases">
        <title>Genome assembly of Enhygromyxa salina DSM 15201.</title>
        <authorList>
            <person name="Sharma G."/>
            <person name="Subramanian S."/>
        </authorList>
    </citation>
    <scope>NUCLEOTIDE SEQUENCE [LARGE SCALE GENOMIC DNA]</scope>
    <source>
        <strain evidence="1 2">DSM 15201</strain>
    </source>
</reference>
<dbReference type="AlphaFoldDB" id="A0A0C1ZPF1"/>
<dbReference type="RefSeq" id="WP_052545882.1">
    <property type="nucleotide sequence ID" value="NZ_JMCC02000001.1"/>
</dbReference>
<sequence>MPDHGVAIGDAVELVVRDTSSLQGSVHYGYDVVGTRYILQYLLAAPVGTSIVLDTEHAPGLVLVGS</sequence>
<dbReference type="EMBL" id="JMCC02000001">
    <property type="protein sequence ID" value="KIG19524.1"/>
    <property type="molecule type" value="Genomic_DNA"/>
</dbReference>
<evidence type="ECO:0000313" key="2">
    <source>
        <dbReference type="Proteomes" id="UP000031599"/>
    </source>
</evidence>
<proteinExistence type="predicted"/>
<name>A0A0C1ZPF1_9BACT</name>
<organism evidence="1 2">
    <name type="scientific">Enhygromyxa salina</name>
    <dbReference type="NCBI Taxonomy" id="215803"/>
    <lineage>
        <taxon>Bacteria</taxon>
        <taxon>Pseudomonadati</taxon>
        <taxon>Myxococcota</taxon>
        <taxon>Polyangia</taxon>
        <taxon>Nannocystales</taxon>
        <taxon>Nannocystaceae</taxon>
        <taxon>Enhygromyxa</taxon>
    </lineage>
</organism>
<comment type="caution">
    <text evidence="1">The sequence shown here is derived from an EMBL/GenBank/DDBJ whole genome shotgun (WGS) entry which is preliminary data.</text>
</comment>
<protein>
    <submittedName>
        <fullName evidence="1">Uncharacterized protein</fullName>
    </submittedName>
</protein>
<evidence type="ECO:0000313" key="1">
    <source>
        <dbReference type="EMBL" id="KIG19524.1"/>
    </source>
</evidence>
<accession>A0A0C1ZPF1</accession>
<gene>
    <name evidence="1" type="ORF">DB30_00033</name>
</gene>
<dbReference type="Proteomes" id="UP000031599">
    <property type="component" value="Unassembled WGS sequence"/>
</dbReference>